<dbReference type="Gene3D" id="2.170.270.10">
    <property type="entry name" value="SET domain"/>
    <property type="match status" value="1"/>
</dbReference>
<dbReference type="Proteomes" id="UP000536711">
    <property type="component" value="Unassembled WGS sequence"/>
</dbReference>
<keyword evidence="2" id="KW-1185">Reference proteome</keyword>
<dbReference type="AlphaFoldDB" id="A0A8H4JSA5"/>
<dbReference type="InterPro" id="IPR046341">
    <property type="entry name" value="SET_dom_sf"/>
</dbReference>
<dbReference type="SUPFAM" id="SSF82199">
    <property type="entry name" value="SET domain"/>
    <property type="match status" value="1"/>
</dbReference>
<dbReference type="EMBL" id="JAADJF010000132">
    <property type="protein sequence ID" value="KAF4437246.1"/>
    <property type="molecule type" value="Genomic_DNA"/>
</dbReference>
<reference evidence="1 2" key="1">
    <citation type="submission" date="2020-01" db="EMBL/GenBank/DDBJ databases">
        <title>Identification and distribution of gene clusters putatively required for synthesis of sphingolipid metabolism inhibitors in phylogenetically diverse species of the filamentous fungus Fusarium.</title>
        <authorList>
            <person name="Kim H.-S."/>
            <person name="Busman M."/>
            <person name="Brown D.W."/>
            <person name="Divon H."/>
            <person name="Uhlig S."/>
            <person name="Proctor R.H."/>
        </authorList>
    </citation>
    <scope>NUCLEOTIDE SEQUENCE [LARGE SCALE GENOMIC DNA]</scope>
    <source>
        <strain evidence="1 2">NRRL 13308</strain>
    </source>
</reference>
<evidence type="ECO:0000313" key="2">
    <source>
        <dbReference type="Proteomes" id="UP000536711"/>
    </source>
</evidence>
<protein>
    <submittedName>
        <fullName evidence="1">SET domain-containing 5</fullName>
    </submittedName>
</protein>
<comment type="caution">
    <text evidence="1">The sequence shown here is derived from an EMBL/GenBank/DDBJ whole genome shotgun (WGS) entry which is preliminary data.</text>
</comment>
<dbReference type="OrthoDB" id="265717at2759"/>
<sequence length="220" mass="24728">MAVPVPSQQLSRCLANSLNNWNSEAGHETIHAIRPIKAEEEVTIYYDEGGPSNLRRPMLKKSFGFDCACSLCTLPPSQLQASDDRRVRIQQLDTSIGNSFTMMINPKAGLKACLSLLHTLEEEYGVCAVQHNARLYYDAFQICIAHGDVGRATTFAERSYRAKVICEGEDSTETLRMKSFVLQPTTHSSFGALSLRWKTDKEEAFSGYDTVEFEKWLFSQ</sequence>
<evidence type="ECO:0000313" key="1">
    <source>
        <dbReference type="EMBL" id="KAF4437246.1"/>
    </source>
</evidence>
<gene>
    <name evidence="1" type="ORF">FACUT_5795</name>
</gene>
<accession>A0A8H4JSA5</accession>
<organism evidence="1 2">
    <name type="scientific">Fusarium acutatum</name>
    <dbReference type="NCBI Taxonomy" id="78861"/>
    <lineage>
        <taxon>Eukaryota</taxon>
        <taxon>Fungi</taxon>
        <taxon>Dikarya</taxon>
        <taxon>Ascomycota</taxon>
        <taxon>Pezizomycotina</taxon>
        <taxon>Sordariomycetes</taxon>
        <taxon>Hypocreomycetidae</taxon>
        <taxon>Hypocreales</taxon>
        <taxon>Nectriaceae</taxon>
        <taxon>Fusarium</taxon>
        <taxon>Fusarium fujikuroi species complex</taxon>
    </lineage>
</organism>
<dbReference type="PANTHER" id="PTHR47332:SF4">
    <property type="entry name" value="SET DOMAIN-CONTAINING PROTEIN 5"/>
    <property type="match status" value="1"/>
</dbReference>
<proteinExistence type="predicted"/>
<name>A0A8H4JSA5_9HYPO</name>
<dbReference type="InterPro" id="IPR053185">
    <property type="entry name" value="SET_domain_protein"/>
</dbReference>
<dbReference type="PANTHER" id="PTHR47332">
    <property type="entry name" value="SET DOMAIN-CONTAINING PROTEIN 5"/>
    <property type="match status" value="1"/>
</dbReference>